<evidence type="ECO:0000313" key="2">
    <source>
        <dbReference type="EMBL" id="KAK9798129.1"/>
    </source>
</evidence>
<dbReference type="Proteomes" id="UP001465755">
    <property type="component" value="Unassembled WGS sequence"/>
</dbReference>
<proteinExistence type="predicted"/>
<gene>
    <name evidence="2" type="ORF">WJX73_003816</name>
</gene>
<feature type="compositionally biased region" description="Polar residues" evidence="1">
    <location>
        <begin position="47"/>
        <end position="64"/>
    </location>
</feature>
<evidence type="ECO:0000313" key="3">
    <source>
        <dbReference type="Proteomes" id="UP001465755"/>
    </source>
</evidence>
<dbReference type="AlphaFoldDB" id="A0AAW1NWW5"/>
<reference evidence="2 3" key="1">
    <citation type="journal article" date="2024" name="Nat. Commun.">
        <title>Phylogenomics reveals the evolutionary origins of lichenization in chlorophyte algae.</title>
        <authorList>
            <person name="Puginier C."/>
            <person name="Libourel C."/>
            <person name="Otte J."/>
            <person name="Skaloud P."/>
            <person name="Haon M."/>
            <person name="Grisel S."/>
            <person name="Petersen M."/>
            <person name="Berrin J.G."/>
            <person name="Delaux P.M."/>
            <person name="Dal Grande F."/>
            <person name="Keller J."/>
        </authorList>
    </citation>
    <scope>NUCLEOTIDE SEQUENCE [LARGE SCALE GENOMIC DNA]</scope>
    <source>
        <strain evidence="2 3">SAG 2036</strain>
    </source>
</reference>
<accession>A0AAW1NWW5</accession>
<feature type="region of interest" description="Disordered" evidence="1">
    <location>
        <begin position="47"/>
        <end position="83"/>
    </location>
</feature>
<comment type="caution">
    <text evidence="2">The sequence shown here is derived from an EMBL/GenBank/DDBJ whole genome shotgun (WGS) entry which is preliminary data.</text>
</comment>
<protein>
    <submittedName>
        <fullName evidence="2">Uncharacterized protein</fullName>
    </submittedName>
</protein>
<dbReference type="EMBL" id="JALJOQ010000102">
    <property type="protein sequence ID" value="KAK9798129.1"/>
    <property type="molecule type" value="Genomic_DNA"/>
</dbReference>
<sequence length="98" mass="10726">MRANAVESNAVRQSDLLKELVARVKGRQKQGWVMAKSVWTKATGNIESCSNDNTLAESRPTYQHPSRGCPIAAPAAAPRATRADHRYKLATSQQMTST</sequence>
<name>A0AAW1NWW5_9CHLO</name>
<keyword evidence="3" id="KW-1185">Reference proteome</keyword>
<organism evidence="2 3">
    <name type="scientific">Symbiochloris irregularis</name>
    <dbReference type="NCBI Taxonomy" id="706552"/>
    <lineage>
        <taxon>Eukaryota</taxon>
        <taxon>Viridiplantae</taxon>
        <taxon>Chlorophyta</taxon>
        <taxon>core chlorophytes</taxon>
        <taxon>Trebouxiophyceae</taxon>
        <taxon>Trebouxiales</taxon>
        <taxon>Trebouxiaceae</taxon>
        <taxon>Symbiochloris</taxon>
    </lineage>
</organism>
<evidence type="ECO:0000256" key="1">
    <source>
        <dbReference type="SAM" id="MobiDB-lite"/>
    </source>
</evidence>